<name>A0ABS7D1Y7_9BACL</name>
<evidence type="ECO:0000313" key="5">
    <source>
        <dbReference type="Proteomes" id="UP000812277"/>
    </source>
</evidence>
<evidence type="ECO:0000256" key="2">
    <source>
        <dbReference type="ARBA" id="ARBA00022704"/>
    </source>
</evidence>
<dbReference type="Gene3D" id="2.60.40.2020">
    <property type="match status" value="1"/>
</dbReference>
<proteinExistence type="predicted"/>
<evidence type="ECO:0000259" key="3">
    <source>
        <dbReference type="Pfam" id="PF09394"/>
    </source>
</evidence>
<evidence type="ECO:0000256" key="1">
    <source>
        <dbReference type="ARBA" id="ARBA00022690"/>
    </source>
</evidence>
<dbReference type="InterPro" id="IPR036331">
    <property type="entry name" value="Chagasin-like_sf"/>
</dbReference>
<reference evidence="4 5" key="1">
    <citation type="submission" date="2021-07" db="EMBL/GenBank/DDBJ databases">
        <title>Paenibacillus radiodurans sp. nov., isolated from the southeastern edge of Tengger Desert.</title>
        <authorList>
            <person name="Zhang G."/>
        </authorList>
    </citation>
    <scope>NUCLEOTIDE SEQUENCE [LARGE SCALE GENOMIC DNA]</scope>
    <source>
        <strain evidence="4 5">DT7-4</strain>
    </source>
</reference>
<accession>A0ABS7D1Y7</accession>
<dbReference type="PANTHER" id="PTHR36530">
    <property type="entry name" value="INHIBITOR OF CYSTEINE PEPTIDASE"/>
    <property type="match status" value="1"/>
</dbReference>
<organism evidence="4 5">
    <name type="scientific">Paenibacillus oenotherae</name>
    <dbReference type="NCBI Taxonomy" id="1435645"/>
    <lineage>
        <taxon>Bacteria</taxon>
        <taxon>Bacillati</taxon>
        <taxon>Bacillota</taxon>
        <taxon>Bacilli</taxon>
        <taxon>Bacillales</taxon>
        <taxon>Paenibacillaceae</taxon>
        <taxon>Paenibacillus</taxon>
    </lineage>
</organism>
<feature type="domain" description="Proteinase inhibitor I42 chagasin" evidence="3">
    <location>
        <begin position="15"/>
        <end position="100"/>
    </location>
</feature>
<evidence type="ECO:0000313" key="4">
    <source>
        <dbReference type="EMBL" id="MBW7473859.1"/>
    </source>
</evidence>
<protein>
    <submittedName>
        <fullName evidence="4">Protease inhibitor I42 family protein</fullName>
    </submittedName>
</protein>
<dbReference type="EMBL" id="JAHZIJ010000001">
    <property type="protein sequence ID" value="MBW7473859.1"/>
    <property type="molecule type" value="Genomic_DNA"/>
</dbReference>
<dbReference type="RefSeq" id="WP_219871047.1">
    <property type="nucleotide sequence ID" value="NZ_JAHZIJ010000001.1"/>
</dbReference>
<dbReference type="SUPFAM" id="SSF141066">
    <property type="entry name" value="ICP-like"/>
    <property type="match status" value="1"/>
</dbReference>
<dbReference type="InterPro" id="IPR052781">
    <property type="entry name" value="Cys_protease_inhibitor_I42"/>
</dbReference>
<sequence length="104" mass="11562">MISIGEQDNGRTVQMKEGEQLQIVLYENASTGYTWLEEVAPEQNMILLGHEEHAGDPGSPGASGARAWTYTASAAGQRTIRFHYQRPWLHTASRSFEITVQVLS</sequence>
<keyword evidence="5" id="KW-1185">Reference proteome</keyword>
<dbReference type="GO" id="GO:0030414">
    <property type="term" value="F:peptidase inhibitor activity"/>
    <property type="evidence" value="ECO:0007669"/>
    <property type="project" value="UniProtKB-KW"/>
</dbReference>
<dbReference type="Proteomes" id="UP000812277">
    <property type="component" value="Unassembled WGS sequence"/>
</dbReference>
<keyword evidence="1 4" id="KW-0646">Protease inhibitor</keyword>
<keyword evidence="2" id="KW-0789">Thiol protease inhibitor</keyword>
<dbReference type="PANTHER" id="PTHR36530:SF1">
    <property type="entry name" value="AMOEBIASIN-1"/>
    <property type="match status" value="1"/>
</dbReference>
<dbReference type="Pfam" id="PF09394">
    <property type="entry name" value="Inhibitor_I42"/>
    <property type="match status" value="1"/>
</dbReference>
<gene>
    <name evidence="4" type="ORF">K0T92_03770</name>
</gene>
<comment type="caution">
    <text evidence="4">The sequence shown here is derived from an EMBL/GenBank/DDBJ whole genome shotgun (WGS) entry which is preliminary data.</text>
</comment>
<dbReference type="InterPro" id="IPR018990">
    <property type="entry name" value="Prot_inh_I42_chagasin"/>
</dbReference>